<reference evidence="11 12" key="1">
    <citation type="submission" date="2023-08" db="EMBL/GenBank/DDBJ databases">
        <title>Black Yeasts Isolated from many extreme environments.</title>
        <authorList>
            <person name="Coleine C."/>
            <person name="Stajich J.E."/>
            <person name="Selbmann L."/>
        </authorList>
    </citation>
    <scope>NUCLEOTIDE SEQUENCE [LARGE SCALE GENOMIC DNA]</scope>
    <source>
        <strain evidence="11 12">CCFEE 5792</strain>
    </source>
</reference>
<feature type="compositionally biased region" description="Polar residues" evidence="8">
    <location>
        <begin position="502"/>
        <end position="520"/>
    </location>
</feature>
<dbReference type="GeneID" id="89979154"/>
<proteinExistence type="inferred from homology"/>
<evidence type="ECO:0000256" key="8">
    <source>
        <dbReference type="SAM" id="MobiDB-lite"/>
    </source>
</evidence>
<feature type="transmembrane region" description="Helical" evidence="9">
    <location>
        <begin position="270"/>
        <end position="292"/>
    </location>
</feature>
<evidence type="ECO:0000256" key="7">
    <source>
        <dbReference type="RuleBase" id="RU003346"/>
    </source>
</evidence>
<dbReference type="PROSITE" id="PS50850">
    <property type="entry name" value="MFS"/>
    <property type="match status" value="1"/>
</dbReference>
<dbReference type="GO" id="GO:0016020">
    <property type="term" value="C:membrane"/>
    <property type="evidence" value="ECO:0007669"/>
    <property type="project" value="UniProtKB-SubCell"/>
</dbReference>
<organism evidence="11 12">
    <name type="scientific">Exophiala bonariae</name>
    <dbReference type="NCBI Taxonomy" id="1690606"/>
    <lineage>
        <taxon>Eukaryota</taxon>
        <taxon>Fungi</taxon>
        <taxon>Dikarya</taxon>
        <taxon>Ascomycota</taxon>
        <taxon>Pezizomycotina</taxon>
        <taxon>Eurotiomycetes</taxon>
        <taxon>Chaetothyriomycetidae</taxon>
        <taxon>Chaetothyriales</taxon>
        <taxon>Herpotrichiellaceae</taxon>
        <taxon>Exophiala</taxon>
    </lineage>
</organism>
<dbReference type="InterPro" id="IPR020846">
    <property type="entry name" value="MFS_dom"/>
</dbReference>
<dbReference type="InterPro" id="IPR036259">
    <property type="entry name" value="MFS_trans_sf"/>
</dbReference>
<dbReference type="PROSITE" id="PS00216">
    <property type="entry name" value="SUGAR_TRANSPORT_1"/>
    <property type="match status" value="1"/>
</dbReference>
<feature type="transmembrane region" description="Helical" evidence="9">
    <location>
        <begin position="111"/>
        <end position="131"/>
    </location>
</feature>
<evidence type="ECO:0000256" key="3">
    <source>
        <dbReference type="ARBA" id="ARBA00022448"/>
    </source>
</evidence>
<comment type="subcellular location">
    <subcellularLocation>
        <location evidence="1">Membrane</location>
        <topology evidence="1">Multi-pass membrane protein</topology>
    </subcellularLocation>
</comment>
<dbReference type="PANTHER" id="PTHR48022">
    <property type="entry name" value="PLASTIDIC GLUCOSE TRANSPORTER 4"/>
    <property type="match status" value="1"/>
</dbReference>
<keyword evidence="4 9" id="KW-0812">Transmembrane</keyword>
<dbReference type="InterPro" id="IPR005828">
    <property type="entry name" value="MFS_sugar_transport-like"/>
</dbReference>
<evidence type="ECO:0000256" key="9">
    <source>
        <dbReference type="SAM" id="Phobius"/>
    </source>
</evidence>
<comment type="caution">
    <text evidence="11">The sequence shown here is derived from an EMBL/GenBank/DDBJ whole genome shotgun (WGS) entry which is preliminary data.</text>
</comment>
<dbReference type="Proteomes" id="UP001358417">
    <property type="component" value="Unassembled WGS sequence"/>
</dbReference>
<evidence type="ECO:0000313" key="11">
    <source>
        <dbReference type="EMBL" id="KAK5058736.1"/>
    </source>
</evidence>
<feature type="transmembrane region" description="Helical" evidence="9">
    <location>
        <begin position="371"/>
        <end position="393"/>
    </location>
</feature>
<dbReference type="Gene3D" id="1.20.1250.20">
    <property type="entry name" value="MFS general substrate transporter like domains"/>
    <property type="match status" value="1"/>
</dbReference>
<keyword evidence="6 9" id="KW-0472">Membrane</keyword>
<dbReference type="PANTHER" id="PTHR48022:SF11">
    <property type="entry name" value="MONOSACCHARIDE TRANSPORTER (HXT8), PUTATIVE (AFU_ORTHOLOGUE AFUA_2G08120)-RELATED"/>
    <property type="match status" value="1"/>
</dbReference>
<dbReference type="GO" id="GO:0005351">
    <property type="term" value="F:carbohydrate:proton symporter activity"/>
    <property type="evidence" value="ECO:0007669"/>
    <property type="project" value="TreeGrafter"/>
</dbReference>
<dbReference type="FunFam" id="1.20.1250.20:FF:000134">
    <property type="entry name" value="MFS sugar transporter protein"/>
    <property type="match status" value="1"/>
</dbReference>
<dbReference type="Pfam" id="PF00083">
    <property type="entry name" value="Sugar_tr"/>
    <property type="match status" value="1"/>
</dbReference>
<keyword evidence="5 9" id="KW-1133">Transmembrane helix</keyword>
<dbReference type="AlphaFoldDB" id="A0AAV9NLP2"/>
<feature type="transmembrane region" description="Helical" evidence="9">
    <location>
        <begin position="143"/>
        <end position="164"/>
    </location>
</feature>
<evidence type="ECO:0000256" key="6">
    <source>
        <dbReference type="ARBA" id="ARBA00023136"/>
    </source>
</evidence>
<accession>A0AAV9NLP2</accession>
<evidence type="ECO:0000313" key="12">
    <source>
        <dbReference type="Proteomes" id="UP001358417"/>
    </source>
</evidence>
<evidence type="ECO:0000256" key="1">
    <source>
        <dbReference type="ARBA" id="ARBA00004141"/>
    </source>
</evidence>
<gene>
    <name evidence="11" type="ORF">LTR84_011000</name>
</gene>
<feature type="region of interest" description="Disordered" evidence="8">
    <location>
        <begin position="499"/>
        <end position="520"/>
    </location>
</feature>
<keyword evidence="12" id="KW-1185">Reference proteome</keyword>
<evidence type="ECO:0000256" key="4">
    <source>
        <dbReference type="ARBA" id="ARBA00022692"/>
    </source>
</evidence>
<evidence type="ECO:0000259" key="10">
    <source>
        <dbReference type="PROSITE" id="PS50850"/>
    </source>
</evidence>
<feature type="domain" description="Major facilitator superfamily (MFS) profile" evidence="10">
    <location>
        <begin position="12"/>
        <end position="458"/>
    </location>
</feature>
<protein>
    <recommendedName>
        <fullName evidence="10">Major facilitator superfamily (MFS) profile domain-containing protein</fullName>
    </recommendedName>
</protein>
<evidence type="ECO:0000256" key="5">
    <source>
        <dbReference type="ARBA" id="ARBA00022989"/>
    </source>
</evidence>
<dbReference type="EMBL" id="JAVRRD010000005">
    <property type="protein sequence ID" value="KAK5058736.1"/>
    <property type="molecule type" value="Genomic_DNA"/>
</dbReference>
<feature type="transmembrane region" description="Helical" evidence="9">
    <location>
        <begin position="435"/>
        <end position="454"/>
    </location>
</feature>
<dbReference type="InterPro" id="IPR005829">
    <property type="entry name" value="Sugar_transporter_CS"/>
</dbReference>
<dbReference type="SUPFAM" id="SSF103473">
    <property type="entry name" value="MFS general substrate transporter"/>
    <property type="match status" value="1"/>
</dbReference>
<dbReference type="InterPro" id="IPR003663">
    <property type="entry name" value="Sugar/inositol_transpt"/>
</dbReference>
<dbReference type="NCBIfam" id="TIGR00879">
    <property type="entry name" value="SP"/>
    <property type="match status" value="1"/>
</dbReference>
<dbReference type="InterPro" id="IPR050360">
    <property type="entry name" value="MFS_Sugar_Transporters"/>
</dbReference>
<dbReference type="RefSeq" id="XP_064709259.1">
    <property type="nucleotide sequence ID" value="XM_064854533.1"/>
</dbReference>
<feature type="transmembrane region" description="Helical" evidence="9">
    <location>
        <begin position="12"/>
        <end position="34"/>
    </location>
</feature>
<keyword evidence="3 7" id="KW-0813">Transport</keyword>
<name>A0AAV9NLP2_9EURO</name>
<feature type="transmembrane region" description="Helical" evidence="9">
    <location>
        <begin position="54"/>
        <end position="74"/>
    </location>
</feature>
<evidence type="ECO:0000256" key="2">
    <source>
        <dbReference type="ARBA" id="ARBA00010992"/>
    </source>
</evidence>
<dbReference type="PRINTS" id="PR00171">
    <property type="entry name" value="SUGRTRNSPORT"/>
</dbReference>
<feature type="transmembrane region" description="Helical" evidence="9">
    <location>
        <begin position="405"/>
        <end position="423"/>
    </location>
</feature>
<feature type="transmembrane region" description="Helical" evidence="9">
    <location>
        <begin position="335"/>
        <end position="359"/>
    </location>
</feature>
<sequence length="520" mass="57117">MARTYTLYNLRIILVLTLGSLTFGYGFSVISNTIGQPGFIAYFNLANRSDYTNAITGTINGLFCAGALFGALHVGWMCEARGRKETMYLASAVNILGGALETGSVNMAMFLVSRFIAGWGIGMMVVLIPIYQAEISPPNARGFLVGQHGTWIVLGYAIAGWVGAGTYYSTNLSFQWRFPIALSILPPLALALCSPWIPESPRWLLTKDRRDEAWAIVKRLHGGDGDDAKLLQFAREEFYQMTEQVRVDSAVWNETGWKGMLTKKSYQKRFWMGFFIQYAAQSTGAQVIYVYIITLYQNLGLTGGVPLILGAAYVTVAWLSNFAGALVLDKVGRKPLLITGLSGCMISLCLETAMIAQFAGTTNNAGLSMGVFFSFCFIAFYGGGIDVVGYVYCSEIFPTHIRSQGVAWSLAGTFLSTLVYVEAAPTALANIQWKYYIIFVCLTAVNVVVFYFWCPETKGLSLEEINALFGDEVVVHLSDATEKQRSEVAAKVLAEDERREFATQQRSGESMSTTTAELKA</sequence>
<comment type="similarity">
    <text evidence="2 7">Belongs to the major facilitator superfamily. Sugar transporter (TC 2.A.1.1) family.</text>
</comment>
<feature type="transmembrane region" description="Helical" evidence="9">
    <location>
        <begin position="304"/>
        <end position="328"/>
    </location>
</feature>